<dbReference type="RefSeq" id="WP_184279890.1">
    <property type="nucleotide sequence ID" value="NZ_JACHLJ010000003.1"/>
</dbReference>
<keyword evidence="2" id="KW-0812">Transmembrane</keyword>
<dbReference type="PANTHER" id="PTHR32309">
    <property type="entry name" value="TYROSINE-PROTEIN KINASE"/>
    <property type="match status" value="1"/>
</dbReference>
<evidence type="ECO:0000313" key="3">
    <source>
        <dbReference type="EMBL" id="MBB5772661.1"/>
    </source>
</evidence>
<dbReference type="EMBL" id="JACHLJ010000003">
    <property type="protein sequence ID" value="MBB5772661.1"/>
    <property type="molecule type" value="Genomic_DNA"/>
</dbReference>
<dbReference type="InterPro" id="IPR050445">
    <property type="entry name" value="Bact_polysacc_biosynth/exp"/>
</dbReference>
<reference evidence="3 4" key="1">
    <citation type="submission" date="2020-08" db="EMBL/GenBank/DDBJ databases">
        <title>Functional genomics of gut bacteria from endangered species of beetles.</title>
        <authorList>
            <person name="Carlos-Shanley C."/>
        </authorList>
    </citation>
    <scope>NUCLEOTIDE SEQUENCE [LARGE SCALE GENOMIC DNA]</scope>
    <source>
        <strain evidence="3 4">S00192</strain>
    </source>
</reference>
<accession>A0A7W9L6Q2</accession>
<sequence>MPNRHDHDQIQSGSQVTYAGDMDSLSSSTDSRRQRRRFPWAFASVVVAPTALGAFYYFLIASPIYVSEGRFIVRSSNQAQPSSLGVALQGVGLSSTQTDAFAVHEYIRSRDGVAELSKVVDVDGFLSRRGADFISRYPSPWEERTKEGTFEAFQRFVTVGYDSTTGISTIRVRAFNPQDARAAATQLLVGGEGLVNRLNARAGTDAVANAVDAQAQARDRLTSAQTQLSAFRNREQIIDPQREALAGGDLIGELLVSLANLRAERSQLAEEAPNSPQLPSLDRRIAAFEGQVSEERRRIAGNNSSLSGKISEYESLVLERELAERELSAASIALNTAQLDSTRKKLYLERVVNPNLPDEPSLPKRWLRLLTIFASCLITYGVGWLVWAGVREHGQS</sequence>
<dbReference type="GO" id="GO:0005886">
    <property type="term" value="C:plasma membrane"/>
    <property type="evidence" value="ECO:0007669"/>
    <property type="project" value="TreeGrafter"/>
</dbReference>
<dbReference type="AlphaFoldDB" id="A0A7W9L6Q2"/>
<gene>
    <name evidence="3" type="ORF">HNP47_002677</name>
</gene>
<feature type="region of interest" description="Disordered" evidence="1">
    <location>
        <begin position="1"/>
        <end position="30"/>
    </location>
</feature>
<dbReference type="PANTHER" id="PTHR32309:SF13">
    <property type="entry name" value="FERRIC ENTEROBACTIN TRANSPORT PROTEIN FEPE"/>
    <property type="match status" value="1"/>
</dbReference>
<keyword evidence="2" id="KW-0472">Membrane</keyword>
<name>A0A7W9L6Q2_BREVE</name>
<evidence type="ECO:0000256" key="1">
    <source>
        <dbReference type="SAM" id="MobiDB-lite"/>
    </source>
</evidence>
<evidence type="ECO:0000313" key="4">
    <source>
        <dbReference type="Proteomes" id="UP000556201"/>
    </source>
</evidence>
<organism evidence="3 4">
    <name type="scientific">Brevundimonas vesicularis</name>
    <name type="common">Pseudomonas vesicularis</name>
    <dbReference type="NCBI Taxonomy" id="41276"/>
    <lineage>
        <taxon>Bacteria</taxon>
        <taxon>Pseudomonadati</taxon>
        <taxon>Pseudomonadota</taxon>
        <taxon>Alphaproteobacteria</taxon>
        <taxon>Caulobacterales</taxon>
        <taxon>Caulobacteraceae</taxon>
        <taxon>Brevundimonas</taxon>
    </lineage>
</organism>
<evidence type="ECO:0000256" key="2">
    <source>
        <dbReference type="SAM" id="Phobius"/>
    </source>
</evidence>
<feature type="transmembrane region" description="Helical" evidence="2">
    <location>
        <begin position="38"/>
        <end position="59"/>
    </location>
</feature>
<dbReference type="GO" id="GO:0004713">
    <property type="term" value="F:protein tyrosine kinase activity"/>
    <property type="evidence" value="ECO:0007669"/>
    <property type="project" value="TreeGrafter"/>
</dbReference>
<comment type="caution">
    <text evidence="3">The sequence shown here is derived from an EMBL/GenBank/DDBJ whole genome shotgun (WGS) entry which is preliminary data.</text>
</comment>
<dbReference type="Proteomes" id="UP000556201">
    <property type="component" value="Unassembled WGS sequence"/>
</dbReference>
<proteinExistence type="predicted"/>
<protein>
    <submittedName>
        <fullName evidence="3">BexC/CtrB/KpsE family polysaccharide export inner-membrane protein</fullName>
    </submittedName>
</protein>
<feature type="transmembrane region" description="Helical" evidence="2">
    <location>
        <begin position="366"/>
        <end position="390"/>
    </location>
</feature>
<keyword evidence="2" id="KW-1133">Transmembrane helix</keyword>